<feature type="region of interest" description="Disordered" evidence="1">
    <location>
        <begin position="1"/>
        <end position="86"/>
    </location>
</feature>
<evidence type="ECO:0000313" key="2">
    <source>
        <dbReference type="EMBL" id="GAA2999830.1"/>
    </source>
</evidence>
<gene>
    <name evidence="2" type="ORF">GCM10017559_20830</name>
</gene>
<comment type="caution">
    <text evidence="2">The sequence shown here is derived from an EMBL/GenBank/DDBJ whole genome shotgun (WGS) entry which is preliminary data.</text>
</comment>
<reference evidence="2 3" key="1">
    <citation type="journal article" date="2019" name="Int. J. Syst. Evol. Microbiol.">
        <title>The Global Catalogue of Microorganisms (GCM) 10K type strain sequencing project: providing services to taxonomists for standard genome sequencing and annotation.</title>
        <authorList>
            <consortium name="The Broad Institute Genomics Platform"/>
            <consortium name="The Broad Institute Genome Sequencing Center for Infectious Disease"/>
            <person name="Wu L."/>
            <person name="Ma J."/>
        </authorList>
    </citation>
    <scope>NUCLEOTIDE SEQUENCE [LARGE SCALE GENOMIC DNA]</scope>
    <source>
        <strain evidence="2 3">JCM 3106</strain>
    </source>
</reference>
<keyword evidence="3" id="KW-1185">Reference proteome</keyword>
<accession>A0ABN3XV79</accession>
<proteinExistence type="predicted"/>
<organism evidence="2 3">
    <name type="scientific">Streptosporangium longisporum</name>
    <dbReference type="NCBI Taxonomy" id="46187"/>
    <lineage>
        <taxon>Bacteria</taxon>
        <taxon>Bacillati</taxon>
        <taxon>Actinomycetota</taxon>
        <taxon>Actinomycetes</taxon>
        <taxon>Streptosporangiales</taxon>
        <taxon>Streptosporangiaceae</taxon>
        <taxon>Streptosporangium</taxon>
    </lineage>
</organism>
<dbReference type="Proteomes" id="UP001499930">
    <property type="component" value="Unassembled WGS sequence"/>
</dbReference>
<evidence type="ECO:0000313" key="3">
    <source>
        <dbReference type="Proteomes" id="UP001499930"/>
    </source>
</evidence>
<dbReference type="EMBL" id="BAAAWD010000006">
    <property type="protein sequence ID" value="GAA2999830.1"/>
    <property type="molecule type" value="Genomic_DNA"/>
</dbReference>
<name>A0ABN3XV79_9ACTN</name>
<protein>
    <submittedName>
        <fullName evidence="2">Uncharacterized protein</fullName>
    </submittedName>
</protein>
<evidence type="ECO:0000256" key="1">
    <source>
        <dbReference type="SAM" id="MobiDB-lite"/>
    </source>
</evidence>
<sequence length="86" mass="9507">MAPGVRFRHGVGDGTRSGPVRAGDIRPVPVRRDEKKRPRTGIGPGTPKRPRALPGKSGSPPIQKHENLYHPYGRIRRQITSKPGRE</sequence>